<dbReference type="SUPFAM" id="SSF46689">
    <property type="entry name" value="Homeodomain-like"/>
    <property type="match status" value="1"/>
</dbReference>
<proteinExistence type="predicted"/>
<dbReference type="SUPFAM" id="SSF48498">
    <property type="entry name" value="Tetracyclin repressor-like, C-terminal domain"/>
    <property type="match status" value="1"/>
</dbReference>
<dbReference type="EMBL" id="CP012150">
    <property type="protein sequence ID" value="AKS30872.1"/>
    <property type="molecule type" value="Genomic_DNA"/>
</dbReference>
<organism evidence="6 7">
    <name type="scientific">Mycolicibacterium goodii</name>
    <name type="common">Mycobacterium goodii</name>
    <dbReference type="NCBI Taxonomy" id="134601"/>
    <lineage>
        <taxon>Bacteria</taxon>
        <taxon>Bacillati</taxon>
        <taxon>Actinomycetota</taxon>
        <taxon>Actinomycetes</taxon>
        <taxon>Mycobacteriales</taxon>
        <taxon>Mycobacteriaceae</taxon>
        <taxon>Mycolicibacterium</taxon>
    </lineage>
</organism>
<dbReference type="Pfam" id="PF16925">
    <property type="entry name" value="TetR_C_13"/>
    <property type="match status" value="1"/>
</dbReference>
<dbReference type="PANTHER" id="PTHR47506">
    <property type="entry name" value="TRANSCRIPTIONAL REGULATORY PROTEIN"/>
    <property type="match status" value="1"/>
</dbReference>
<dbReference type="PROSITE" id="PS50977">
    <property type="entry name" value="HTH_TETR_2"/>
    <property type="match status" value="1"/>
</dbReference>
<dbReference type="GO" id="GO:0003677">
    <property type="term" value="F:DNA binding"/>
    <property type="evidence" value="ECO:0007669"/>
    <property type="project" value="UniProtKB-UniRule"/>
</dbReference>
<dbReference type="STRING" id="134601.AFA91_02165"/>
<keyword evidence="3" id="KW-0804">Transcription</keyword>
<dbReference type="PRINTS" id="PR00455">
    <property type="entry name" value="HTHTETR"/>
</dbReference>
<dbReference type="AlphaFoldDB" id="A0A0K0X0I4"/>
<evidence type="ECO:0000256" key="4">
    <source>
        <dbReference type="PROSITE-ProRule" id="PRU00335"/>
    </source>
</evidence>
<keyword evidence="2 4" id="KW-0238">DNA-binding</keyword>
<gene>
    <name evidence="6" type="ORF">AFA91_02165</name>
</gene>
<dbReference type="Gene3D" id="1.10.357.10">
    <property type="entry name" value="Tetracycline Repressor, domain 2"/>
    <property type="match status" value="1"/>
</dbReference>
<dbReference type="InterPro" id="IPR036271">
    <property type="entry name" value="Tet_transcr_reg_TetR-rel_C_sf"/>
</dbReference>
<evidence type="ECO:0000313" key="7">
    <source>
        <dbReference type="Proteomes" id="UP000062255"/>
    </source>
</evidence>
<dbReference type="RefSeq" id="WP_049743282.1">
    <property type="nucleotide sequence ID" value="NZ_CP012150.1"/>
</dbReference>
<accession>A0A0K0X0I4</accession>
<protein>
    <submittedName>
        <fullName evidence="6">TetR family transcriptional regulator</fullName>
    </submittedName>
</protein>
<dbReference type="KEGG" id="mgo:AFA91_02165"/>
<dbReference type="InterPro" id="IPR001647">
    <property type="entry name" value="HTH_TetR"/>
</dbReference>
<dbReference type="OrthoDB" id="4541465at2"/>
<evidence type="ECO:0000313" key="6">
    <source>
        <dbReference type="EMBL" id="AKS30872.1"/>
    </source>
</evidence>
<evidence type="ECO:0000259" key="5">
    <source>
        <dbReference type="PROSITE" id="PS50977"/>
    </source>
</evidence>
<sequence>MTTAKTDTRQTILDTAEQLMVQKGYSAVGLTEILTAAGVPKGSFYHYFNSRDAFGEAMLQNYFTSYLANMNRIIAMPGASPAEQLMTYWQQFYDKQTVDDCQGRCLVVKLAAEVSDLSEPMRLILQQGTAGILDRLEGMLAAGVEDGSVSLEVTPAVAANTLYSAWIGASVLAKVNRNPEHLDTVMAYTHQVLHI</sequence>
<feature type="DNA-binding region" description="H-T-H motif" evidence="4">
    <location>
        <begin position="29"/>
        <end position="48"/>
    </location>
</feature>
<dbReference type="Proteomes" id="UP000062255">
    <property type="component" value="Chromosome"/>
</dbReference>
<evidence type="ECO:0000256" key="3">
    <source>
        <dbReference type="ARBA" id="ARBA00023163"/>
    </source>
</evidence>
<evidence type="ECO:0000256" key="1">
    <source>
        <dbReference type="ARBA" id="ARBA00023015"/>
    </source>
</evidence>
<keyword evidence="1" id="KW-0805">Transcription regulation</keyword>
<dbReference type="PANTHER" id="PTHR47506:SF6">
    <property type="entry name" value="HTH-TYPE TRANSCRIPTIONAL REPRESSOR NEMR"/>
    <property type="match status" value="1"/>
</dbReference>
<feature type="domain" description="HTH tetR-type" evidence="5">
    <location>
        <begin position="6"/>
        <end position="66"/>
    </location>
</feature>
<dbReference type="InterPro" id="IPR011075">
    <property type="entry name" value="TetR_C"/>
</dbReference>
<dbReference type="PATRIC" id="fig|134601.6.peg.450"/>
<dbReference type="Pfam" id="PF00440">
    <property type="entry name" value="TetR_N"/>
    <property type="match status" value="1"/>
</dbReference>
<name>A0A0K0X0I4_MYCGD</name>
<dbReference type="InterPro" id="IPR009057">
    <property type="entry name" value="Homeodomain-like_sf"/>
</dbReference>
<evidence type="ECO:0000256" key="2">
    <source>
        <dbReference type="ARBA" id="ARBA00023125"/>
    </source>
</evidence>
<reference evidence="6 7" key="1">
    <citation type="submission" date="2015-07" db="EMBL/GenBank/DDBJ databases">
        <title>Complete genome sequence of Mycobacterium goodii X7B, a facultative thermophilic biodesulfurizing bacterium.</title>
        <authorList>
            <person name="Yu B."/>
            <person name="Li F."/>
            <person name="Xu P."/>
        </authorList>
    </citation>
    <scope>NUCLEOTIDE SEQUENCE [LARGE SCALE GENOMIC DNA]</scope>
    <source>
        <strain evidence="6 7">X7B</strain>
    </source>
</reference>